<keyword evidence="17" id="KW-0560">Oxidoreductase</keyword>
<dbReference type="GO" id="GO:0006629">
    <property type="term" value="P:lipid metabolic process"/>
    <property type="evidence" value="ECO:0007669"/>
    <property type="project" value="UniProtKB-KW"/>
</dbReference>
<evidence type="ECO:0000256" key="16">
    <source>
        <dbReference type="ARBA" id="ARBA00022989"/>
    </source>
</evidence>
<evidence type="ECO:0000256" key="11">
    <source>
        <dbReference type="ARBA" id="ARBA00022692"/>
    </source>
</evidence>
<dbReference type="SUPFAM" id="SSF51905">
    <property type="entry name" value="FAD/NAD(P)-binding domain"/>
    <property type="match status" value="2"/>
</dbReference>
<keyword evidence="13" id="KW-0274">FAD</keyword>
<comment type="catalytic activity">
    <reaction evidence="40">
        <text>(2E)-geranial + NADPH + O2 + H(+) = (1E)-2,6-dimethylhepta-1,5-dien-1-yl formate + NADP(+) + H2O</text>
        <dbReference type="Rhea" id="RHEA:54860"/>
        <dbReference type="ChEBI" id="CHEBI:15377"/>
        <dbReference type="ChEBI" id="CHEBI:15378"/>
        <dbReference type="ChEBI" id="CHEBI:15379"/>
        <dbReference type="ChEBI" id="CHEBI:16980"/>
        <dbReference type="ChEBI" id="CHEBI:57783"/>
        <dbReference type="ChEBI" id="CHEBI:58349"/>
        <dbReference type="ChEBI" id="CHEBI:138375"/>
    </reaction>
    <physiologicalReaction direction="left-to-right" evidence="40">
        <dbReference type="Rhea" id="RHEA:54861"/>
    </physiologicalReaction>
</comment>
<dbReference type="FunFam" id="3.50.50.60:FF:000159">
    <property type="entry name" value="Dimethylaniline monooxygenase [N-oxide-forming]"/>
    <property type="match status" value="1"/>
</dbReference>
<evidence type="ECO:0000256" key="39">
    <source>
        <dbReference type="ARBA" id="ARBA00048459"/>
    </source>
</evidence>
<dbReference type="InterPro" id="IPR000960">
    <property type="entry name" value="Flavin_mOase"/>
</dbReference>
<comment type="catalytic activity">
    <reaction evidence="43">
        <text>octan-3-one + NADPH + O2 + H(+) = pentyl propanoate + NADP(+) + H2O</text>
        <dbReference type="Rhea" id="RHEA:54840"/>
        <dbReference type="ChEBI" id="CHEBI:15377"/>
        <dbReference type="ChEBI" id="CHEBI:15378"/>
        <dbReference type="ChEBI" id="CHEBI:15379"/>
        <dbReference type="ChEBI" id="CHEBI:57783"/>
        <dbReference type="ChEBI" id="CHEBI:58349"/>
        <dbReference type="ChEBI" id="CHEBI:80946"/>
        <dbReference type="ChEBI" id="CHEBI:87373"/>
    </reaction>
    <physiologicalReaction direction="left-to-right" evidence="43">
        <dbReference type="Rhea" id="RHEA:54841"/>
    </physiologicalReaction>
</comment>
<comment type="function">
    <text evidence="29">Acts as a Baeyer-Villiger monooxygenase on a broad range of substrates. Catalyzes the insertion of an oxygen atom into a carbon-carbon bond adjacent to a carbonyl, which converts ketones to esters. Active on diverse carbonyl compounds, whereas soft nucleophiles are mostly non- or poorly reactive. In contrast with other forms of FMO it is non- or poorly active on 'classical' substrates such as drugs, pesticides, and dietary components containing soft nucleophilic heteroatoms. Able to oxidize drug molecules bearing a carbonyl group on an aliphatic chain, such as nabumetone and pentoxifylline. Also, in the absence of substrates, shows slow but yet significant NADPH oxidase activity. Acts as a positive modulator of cholesterol biosynthesis as well as glucose homeostasis, promoting metabolic aging via pleiotropic effects.</text>
</comment>
<evidence type="ECO:0000256" key="1">
    <source>
        <dbReference type="ARBA" id="ARBA00001974"/>
    </source>
</evidence>
<evidence type="ECO:0000256" key="42">
    <source>
        <dbReference type="ARBA" id="ARBA00049443"/>
    </source>
</evidence>
<dbReference type="GO" id="GO:0034899">
    <property type="term" value="F:trimethylamine monooxygenase activity"/>
    <property type="evidence" value="ECO:0007669"/>
    <property type="project" value="UniProtKB-EC"/>
</dbReference>
<dbReference type="PRINTS" id="PR01125">
    <property type="entry name" value="FMOXYGENASE5"/>
</dbReference>
<evidence type="ECO:0000256" key="29">
    <source>
        <dbReference type="ARBA" id="ARBA00045722"/>
    </source>
</evidence>
<evidence type="ECO:0000256" key="26">
    <source>
        <dbReference type="ARBA" id="ARBA00034536"/>
    </source>
</evidence>
<evidence type="ECO:0000256" key="5">
    <source>
        <dbReference type="ARBA" id="ARBA00012698"/>
    </source>
</evidence>
<evidence type="ECO:0000256" key="6">
    <source>
        <dbReference type="ARBA" id="ARBA00012850"/>
    </source>
</evidence>
<keyword evidence="45" id="KW-1185">Reference proteome</keyword>
<dbReference type="GO" id="GO:0050661">
    <property type="term" value="F:NADP binding"/>
    <property type="evidence" value="ECO:0007669"/>
    <property type="project" value="InterPro"/>
</dbReference>
<comment type="catalytic activity">
    <reaction evidence="35">
        <text>NADPH + O2 + H(+) = H2O2 + NADP(+)</text>
        <dbReference type="Rhea" id="RHEA:11260"/>
        <dbReference type="ChEBI" id="CHEBI:15378"/>
        <dbReference type="ChEBI" id="CHEBI:15379"/>
        <dbReference type="ChEBI" id="CHEBI:16240"/>
        <dbReference type="ChEBI" id="CHEBI:57783"/>
        <dbReference type="ChEBI" id="CHEBI:58349"/>
        <dbReference type="EC" id="1.6.3.1"/>
    </reaction>
    <physiologicalReaction direction="left-to-right" evidence="35">
        <dbReference type="Rhea" id="RHEA:11261"/>
    </physiologicalReaction>
</comment>
<dbReference type="EC" id="1.14.13.148" evidence="25"/>
<evidence type="ECO:0000313" key="44">
    <source>
        <dbReference type="EMBL" id="PKS07724.1"/>
    </source>
</evidence>
<sequence>MTATPNKRVAVIGAGLTGLVAIKECLSEGLSVQCFEKQGHIGGQWAYTPDTPEDVHSSIYHGCILNSCRDTSSFSDFPLDPARYPDYFSHSLQLRYLNEYADHFGIKKHIQFNTQVLECIPEAKGGWSVKVQVNGGTPEEHHFDALMCASGALAKPVIPDFAGRDNFKGEFLHSHYYRTPGPFEGKRVAIIGLGSSAVDIACEIGPQAKELHLITRRGGWVLPRYILGKPLEAWDDRATQTWLPHSVSEWLQTKLLTFVEGKPPKELQCDHGILAQNPTIRGDFNEKVCTGLVKAHRAGVEAFNETGLLLTTGTQLDVDVVICATGYSLTEMPYLPKDAVVSHELPAPHIDLYKFLVSPWYDNLYVLGRVEVFGPLASTSEAQARVAAAMVSGKLSKPSHDEMMKSIRENRAKVSKRFIDSPRHFLTVHAVEYIDGLLGPLGCAPSVGKVLGRAFRGNPIRALSVFMAVYFGVPSSAQWRLFGYGSNEKLAVATVLRIAHGEEKLSEVEKQILGSAATV</sequence>
<dbReference type="PANTHER" id="PTHR23023">
    <property type="entry name" value="DIMETHYLANILINE MONOOXYGENASE"/>
    <property type="match status" value="1"/>
</dbReference>
<dbReference type="PRINTS" id="PR00370">
    <property type="entry name" value="FMOXYGENASE"/>
</dbReference>
<evidence type="ECO:0000256" key="43">
    <source>
        <dbReference type="ARBA" id="ARBA00049475"/>
    </source>
</evidence>
<evidence type="ECO:0000256" key="14">
    <source>
        <dbReference type="ARBA" id="ARBA00022848"/>
    </source>
</evidence>
<evidence type="ECO:0000256" key="19">
    <source>
        <dbReference type="ARBA" id="ARBA00023098"/>
    </source>
</evidence>
<evidence type="ECO:0000256" key="27">
    <source>
        <dbReference type="ARBA" id="ARBA00034554"/>
    </source>
</evidence>
<keyword evidence="9" id="KW-0597">Phosphoprotein</keyword>
<dbReference type="EC" id="1.6.3.1" evidence="5"/>
<comment type="catalytic activity">
    <reaction evidence="33">
        <text>heptan-2-one + NADPH + O2 + H(+) = pentyl acetate + NADP(+) + H2O</text>
        <dbReference type="Rhea" id="RHEA:54836"/>
        <dbReference type="ChEBI" id="CHEBI:5672"/>
        <dbReference type="ChEBI" id="CHEBI:15377"/>
        <dbReference type="ChEBI" id="CHEBI:15378"/>
        <dbReference type="ChEBI" id="CHEBI:15379"/>
        <dbReference type="ChEBI" id="CHEBI:57783"/>
        <dbReference type="ChEBI" id="CHEBI:58349"/>
        <dbReference type="ChEBI" id="CHEBI:87362"/>
    </reaction>
    <physiologicalReaction direction="left-to-right" evidence="33">
        <dbReference type="Rhea" id="RHEA:54837"/>
    </physiologicalReaction>
</comment>
<evidence type="ECO:0000256" key="21">
    <source>
        <dbReference type="ARBA" id="ARBA00029725"/>
    </source>
</evidence>
<evidence type="ECO:0000256" key="2">
    <source>
        <dbReference type="ARBA" id="ARBA00004389"/>
    </source>
</evidence>
<evidence type="ECO:0000256" key="9">
    <source>
        <dbReference type="ARBA" id="ARBA00022553"/>
    </source>
</evidence>
<dbReference type="GO" id="GO:0050660">
    <property type="term" value="F:flavin adenine dinucleotide binding"/>
    <property type="evidence" value="ECO:0007669"/>
    <property type="project" value="InterPro"/>
</dbReference>
<organism evidence="44 45">
    <name type="scientific">Lomentospora prolificans</name>
    <dbReference type="NCBI Taxonomy" id="41688"/>
    <lineage>
        <taxon>Eukaryota</taxon>
        <taxon>Fungi</taxon>
        <taxon>Dikarya</taxon>
        <taxon>Ascomycota</taxon>
        <taxon>Pezizomycotina</taxon>
        <taxon>Sordariomycetes</taxon>
        <taxon>Hypocreomycetidae</taxon>
        <taxon>Microascales</taxon>
        <taxon>Microascaceae</taxon>
        <taxon>Lomentospora</taxon>
    </lineage>
</organism>
<keyword evidence="14" id="KW-0492">Microsome</keyword>
<keyword evidence="10" id="KW-0285">Flavoprotein</keyword>
<dbReference type="PIRSF" id="PIRSF000332">
    <property type="entry name" value="FMO"/>
    <property type="match status" value="1"/>
</dbReference>
<evidence type="ECO:0000313" key="45">
    <source>
        <dbReference type="Proteomes" id="UP000233524"/>
    </source>
</evidence>
<comment type="catalytic activity">
    <reaction evidence="42">
        <text>N,N-dimethylaniline + NADPH + O2 + H(+) = N,N-dimethylaniline N-oxide + NADP(+) + H2O</text>
        <dbReference type="Rhea" id="RHEA:24468"/>
        <dbReference type="ChEBI" id="CHEBI:15377"/>
        <dbReference type="ChEBI" id="CHEBI:15378"/>
        <dbReference type="ChEBI" id="CHEBI:15379"/>
        <dbReference type="ChEBI" id="CHEBI:16269"/>
        <dbReference type="ChEBI" id="CHEBI:17735"/>
        <dbReference type="ChEBI" id="CHEBI:57783"/>
        <dbReference type="ChEBI" id="CHEBI:58349"/>
        <dbReference type="EC" id="1.14.13.8"/>
    </reaction>
    <physiologicalReaction direction="left-to-right" evidence="42">
        <dbReference type="Rhea" id="RHEA:24469"/>
    </physiologicalReaction>
</comment>
<comment type="function">
    <text evidence="30">Broad spectrum monooxygenase that catalyzes the oxygenation of a wide variety of nitrogen- and sulfur-containing compounds including xenobiotics. Catalyzes the S-oxygenation of hypotaurine to produce taurine, an organic osmolyte involved in cell volume regulation as well as a variety of cytoprotective and developmental processes. In vitro, catalyzes the N-oxygenation of trimethylamine (TMA) to produce trimethylamine N-oxide (TMAO) and could therefore participate to the detoxification of this compound that is generated by the action of gut microbiota from dietary precursors such as choline, choline containing compounds, betaine or L-carnitine.</text>
</comment>
<dbReference type="InterPro" id="IPR036188">
    <property type="entry name" value="FAD/NAD-bd_sf"/>
</dbReference>
<comment type="caution">
    <text evidence="44">The sequence shown here is derived from an EMBL/GenBank/DDBJ whole genome shotgun (WGS) entry which is preliminary data.</text>
</comment>
<keyword evidence="19" id="KW-0443">Lipid metabolism</keyword>
<evidence type="ECO:0000256" key="36">
    <source>
        <dbReference type="ARBA" id="ARBA00047977"/>
    </source>
</evidence>
<evidence type="ECO:0000256" key="35">
    <source>
        <dbReference type="ARBA" id="ARBA00047864"/>
    </source>
</evidence>
<dbReference type="InterPro" id="IPR050346">
    <property type="entry name" value="FMO-like"/>
</dbReference>
<evidence type="ECO:0000256" key="22">
    <source>
        <dbReference type="ARBA" id="ARBA00029728"/>
    </source>
</evidence>
<keyword evidence="12" id="KW-0256">Endoplasmic reticulum</keyword>
<keyword evidence="16" id="KW-1133">Transmembrane helix</keyword>
<comment type="similarity">
    <text evidence="4">Belongs to the FMO family.</text>
</comment>
<evidence type="ECO:0000256" key="38">
    <source>
        <dbReference type="ARBA" id="ARBA00048088"/>
    </source>
</evidence>
<evidence type="ECO:0000256" key="13">
    <source>
        <dbReference type="ARBA" id="ARBA00022827"/>
    </source>
</evidence>
<evidence type="ECO:0000256" key="34">
    <source>
        <dbReference type="ARBA" id="ARBA00047855"/>
    </source>
</evidence>
<comment type="catalytic activity">
    <reaction evidence="38">
        <text>trimethylamine + NADPH + O2 = trimethylamine N-oxide + NADP(+) + H2O</text>
        <dbReference type="Rhea" id="RHEA:31979"/>
        <dbReference type="ChEBI" id="CHEBI:15377"/>
        <dbReference type="ChEBI" id="CHEBI:15379"/>
        <dbReference type="ChEBI" id="CHEBI:15724"/>
        <dbReference type="ChEBI" id="CHEBI:57783"/>
        <dbReference type="ChEBI" id="CHEBI:58349"/>
        <dbReference type="ChEBI" id="CHEBI:58389"/>
        <dbReference type="EC" id="1.14.13.148"/>
    </reaction>
    <physiologicalReaction direction="left-to-right" evidence="38">
        <dbReference type="Rhea" id="RHEA:31980"/>
    </physiologicalReaction>
</comment>
<comment type="catalytic activity">
    <reaction evidence="32">
        <text>hexan-3-one + NADPH + O2 + H(+) = propyl propanoate + NADP(+) + H2O</text>
        <dbReference type="Rhea" id="RHEA:54848"/>
        <dbReference type="ChEBI" id="CHEBI:15377"/>
        <dbReference type="ChEBI" id="CHEBI:15378"/>
        <dbReference type="ChEBI" id="CHEBI:15379"/>
        <dbReference type="ChEBI" id="CHEBI:57783"/>
        <dbReference type="ChEBI" id="CHEBI:58349"/>
        <dbReference type="ChEBI" id="CHEBI:89828"/>
        <dbReference type="ChEBI" id="CHEBI:89891"/>
    </reaction>
    <physiologicalReaction direction="left-to-right" evidence="32">
        <dbReference type="Rhea" id="RHEA:54849"/>
    </physiologicalReaction>
</comment>
<comment type="subcellular location">
    <subcellularLocation>
        <location evidence="2">Endoplasmic reticulum membrane</location>
        <topology evidence="2">Single-pass membrane protein</topology>
    </subcellularLocation>
    <subcellularLocation>
        <location evidence="3">Microsome membrane</location>
    </subcellularLocation>
</comment>
<dbReference type="Pfam" id="PF00743">
    <property type="entry name" value="FMO-like"/>
    <property type="match status" value="1"/>
</dbReference>
<evidence type="ECO:0000256" key="18">
    <source>
        <dbReference type="ARBA" id="ARBA00023033"/>
    </source>
</evidence>
<proteinExistence type="inferred from homology"/>
<evidence type="ECO:0000256" key="41">
    <source>
        <dbReference type="ARBA" id="ARBA00048990"/>
    </source>
</evidence>
<comment type="catalytic activity">
    <reaction evidence="37">
        <text>hypotaurine + NADPH + O2 + H(+) = taurine + NADP(+) + H2O</text>
        <dbReference type="Rhea" id="RHEA:69819"/>
        <dbReference type="ChEBI" id="CHEBI:15377"/>
        <dbReference type="ChEBI" id="CHEBI:15378"/>
        <dbReference type="ChEBI" id="CHEBI:15379"/>
        <dbReference type="ChEBI" id="CHEBI:57783"/>
        <dbReference type="ChEBI" id="CHEBI:57853"/>
        <dbReference type="ChEBI" id="CHEBI:58349"/>
        <dbReference type="ChEBI" id="CHEBI:507393"/>
        <dbReference type="EC" id="1.14.13.8"/>
    </reaction>
    <physiologicalReaction direction="left-to-right" evidence="37">
        <dbReference type="Rhea" id="RHEA:69820"/>
    </physiologicalReaction>
</comment>
<evidence type="ECO:0000256" key="3">
    <source>
        <dbReference type="ARBA" id="ARBA00004524"/>
    </source>
</evidence>
<evidence type="ECO:0000256" key="12">
    <source>
        <dbReference type="ARBA" id="ARBA00022824"/>
    </source>
</evidence>
<evidence type="ECO:0000256" key="8">
    <source>
        <dbReference type="ARBA" id="ARBA00022481"/>
    </source>
</evidence>
<dbReference type="EC" id="1.14.13.8" evidence="6"/>
<evidence type="ECO:0000256" key="31">
    <source>
        <dbReference type="ARBA" id="ARBA00047338"/>
    </source>
</evidence>
<dbReference type="InterPro" id="IPR002257">
    <property type="entry name" value="Flavin_mOase_5"/>
</dbReference>
<dbReference type="EMBL" id="NLAX01000701">
    <property type="protein sequence ID" value="PKS07724.1"/>
    <property type="molecule type" value="Genomic_DNA"/>
</dbReference>
<comment type="catalytic activity">
    <reaction evidence="39">
        <text>octan-3-one + NADPH + O2 + H(+) = ethyl hexanoate + NADP(+) + H2O</text>
        <dbReference type="Rhea" id="RHEA:54856"/>
        <dbReference type="ChEBI" id="CHEBI:15377"/>
        <dbReference type="ChEBI" id="CHEBI:15378"/>
        <dbReference type="ChEBI" id="CHEBI:15379"/>
        <dbReference type="ChEBI" id="CHEBI:57783"/>
        <dbReference type="ChEBI" id="CHEBI:58349"/>
        <dbReference type="ChEBI" id="CHEBI:80946"/>
        <dbReference type="ChEBI" id="CHEBI:86055"/>
    </reaction>
    <physiologicalReaction direction="left-to-right" evidence="39">
        <dbReference type="Rhea" id="RHEA:54857"/>
    </physiologicalReaction>
</comment>
<evidence type="ECO:0000256" key="7">
    <source>
        <dbReference type="ARBA" id="ARBA00019213"/>
    </source>
</evidence>
<evidence type="ECO:0000256" key="32">
    <source>
        <dbReference type="ARBA" id="ARBA00047426"/>
    </source>
</evidence>
<evidence type="ECO:0000256" key="17">
    <source>
        <dbReference type="ARBA" id="ARBA00023002"/>
    </source>
</evidence>
<evidence type="ECO:0000256" key="4">
    <source>
        <dbReference type="ARBA" id="ARBA00009183"/>
    </source>
</evidence>
<evidence type="ECO:0000256" key="10">
    <source>
        <dbReference type="ARBA" id="ARBA00022630"/>
    </source>
</evidence>
<dbReference type="GO" id="GO:0016174">
    <property type="term" value="F:NAD(P)H oxidase H2O2-forming activity"/>
    <property type="evidence" value="ECO:0007669"/>
    <property type="project" value="UniProtKB-EC"/>
</dbReference>
<accession>A0A2N3N5N5</accession>
<evidence type="ECO:0000256" key="28">
    <source>
        <dbReference type="ARBA" id="ARBA00034561"/>
    </source>
</evidence>
<reference evidence="44 45" key="1">
    <citation type="journal article" date="2017" name="G3 (Bethesda)">
        <title>First Draft Genome Sequence of the Pathogenic Fungus Lomentospora prolificans (Formerly Scedosporium prolificans).</title>
        <authorList>
            <person name="Luo R."/>
            <person name="Zimin A."/>
            <person name="Workman R."/>
            <person name="Fan Y."/>
            <person name="Pertea G."/>
            <person name="Grossman N."/>
            <person name="Wear M.P."/>
            <person name="Jia B."/>
            <person name="Miller H."/>
            <person name="Casadevall A."/>
            <person name="Timp W."/>
            <person name="Zhang S.X."/>
            <person name="Salzberg S.L."/>
        </authorList>
    </citation>
    <scope>NUCLEOTIDE SEQUENCE [LARGE SCALE GENOMIC DNA]</scope>
    <source>
        <strain evidence="44 45">JHH-5317</strain>
    </source>
</reference>
<dbReference type="VEuPathDB" id="FungiDB:jhhlp_006332"/>
<dbReference type="GO" id="GO:0004499">
    <property type="term" value="F:N,N-dimethylaniline monooxygenase activity"/>
    <property type="evidence" value="ECO:0007669"/>
    <property type="project" value="InterPro"/>
</dbReference>
<evidence type="ECO:0000256" key="23">
    <source>
        <dbReference type="ARBA" id="ARBA00033213"/>
    </source>
</evidence>
<evidence type="ECO:0000256" key="25">
    <source>
        <dbReference type="ARBA" id="ARBA00034528"/>
    </source>
</evidence>
<dbReference type="Proteomes" id="UP000233524">
    <property type="component" value="Unassembled WGS sequence"/>
</dbReference>
<comment type="cofactor">
    <cofactor evidence="1">
        <name>FAD</name>
        <dbReference type="ChEBI" id="CHEBI:57692"/>
    </cofactor>
</comment>
<dbReference type="InParanoid" id="A0A2N3N5N5"/>
<keyword evidence="8" id="KW-0488">Methylation</keyword>
<comment type="catalytic activity">
    <reaction evidence="34">
        <text>sulcatone + NADPH + O2 + H(+) = 4-methylpent-3-en-1-yl acetate + NADP(+) + H2O</text>
        <dbReference type="Rhea" id="RHEA:54864"/>
        <dbReference type="ChEBI" id="CHEBI:15377"/>
        <dbReference type="ChEBI" id="CHEBI:15378"/>
        <dbReference type="ChEBI" id="CHEBI:15379"/>
        <dbReference type="ChEBI" id="CHEBI:16310"/>
        <dbReference type="ChEBI" id="CHEBI:57783"/>
        <dbReference type="ChEBI" id="CHEBI:58349"/>
        <dbReference type="ChEBI" id="CHEBI:138373"/>
    </reaction>
    <physiologicalReaction direction="left-to-right" evidence="34">
        <dbReference type="Rhea" id="RHEA:54865"/>
    </physiologicalReaction>
</comment>
<dbReference type="Gene3D" id="3.50.50.60">
    <property type="entry name" value="FAD/NAD(P)-binding domain"/>
    <property type="match status" value="1"/>
</dbReference>
<evidence type="ECO:0000256" key="15">
    <source>
        <dbReference type="ARBA" id="ARBA00022857"/>
    </source>
</evidence>
<evidence type="ECO:0000256" key="30">
    <source>
        <dbReference type="ARBA" id="ARBA00045957"/>
    </source>
</evidence>
<keyword evidence="15" id="KW-0521">NADP</keyword>
<dbReference type="AlphaFoldDB" id="A0A2N3N5N5"/>
<dbReference type="OrthoDB" id="66881at2759"/>
<evidence type="ECO:0000256" key="24">
    <source>
        <dbReference type="ARBA" id="ARBA00033301"/>
    </source>
</evidence>
<comment type="catalytic activity">
    <reaction evidence="36">
        <text>hexan-3-one + NADPH + O2 + H(+) = ethyl butanoate + NADP(+) + H2O</text>
        <dbReference type="Rhea" id="RHEA:54844"/>
        <dbReference type="ChEBI" id="CHEBI:15377"/>
        <dbReference type="ChEBI" id="CHEBI:15378"/>
        <dbReference type="ChEBI" id="CHEBI:15379"/>
        <dbReference type="ChEBI" id="CHEBI:57783"/>
        <dbReference type="ChEBI" id="CHEBI:58349"/>
        <dbReference type="ChEBI" id="CHEBI:88764"/>
        <dbReference type="ChEBI" id="CHEBI:89891"/>
    </reaction>
    <physiologicalReaction direction="left-to-right" evidence="36">
        <dbReference type="Rhea" id="RHEA:54845"/>
    </physiologicalReaction>
</comment>
<dbReference type="InterPro" id="IPR020946">
    <property type="entry name" value="Flavin_mOase-like"/>
</dbReference>
<keyword evidence="11" id="KW-0812">Transmembrane</keyword>
<evidence type="ECO:0000256" key="20">
    <source>
        <dbReference type="ARBA" id="ARBA00023136"/>
    </source>
</evidence>
<evidence type="ECO:0000256" key="33">
    <source>
        <dbReference type="ARBA" id="ARBA00047574"/>
    </source>
</evidence>
<evidence type="ECO:0000256" key="37">
    <source>
        <dbReference type="ARBA" id="ARBA00048041"/>
    </source>
</evidence>
<protein>
    <recommendedName>
        <fullName evidence="26">Flavin-containing monooxygenase 1</fullName>
        <ecNumber evidence="25">1.14.13.148</ecNumber>
        <ecNumber evidence="6">1.14.13.8</ecNumber>
        <ecNumber evidence="5">1.6.3.1</ecNumber>
    </recommendedName>
    <alternativeName>
        <fullName evidence="28">Dimethylaniline monooxygenase [N-oxide-forming] 1</fullName>
    </alternativeName>
    <alternativeName>
        <fullName evidence="24">Dimethylaniline monooxygenase [N-oxide-forming] 5</fullName>
    </alternativeName>
    <alternativeName>
        <fullName evidence="21">Dimethylaniline oxidase 1</fullName>
    </alternativeName>
    <alternativeName>
        <fullName evidence="22">Dimethylaniline oxidase 5</fullName>
    </alternativeName>
    <alternativeName>
        <fullName evidence="7">Flavin-containing monooxygenase 5</fullName>
    </alternativeName>
    <alternativeName>
        <fullName evidence="23">NADPH oxidase</fullName>
    </alternativeName>
    <alternativeName>
        <fullName evidence="27">Trimethylamine monooxygenase</fullName>
    </alternativeName>
</protein>
<keyword evidence="18" id="KW-0503">Monooxygenase</keyword>
<dbReference type="GO" id="GO:0005789">
    <property type="term" value="C:endoplasmic reticulum membrane"/>
    <property type="evidence" value="ECO:0007669"/>
    <property type="project" value="UniProtKB-SubCell"/>
</dbReference>
<name>A0A2N3N5N5_9PEZI</name>
<evidence type="ECO:0000256" key="40">
    <source>
        <dbReference type="ARBA" id="ARBA00048989"/>
    </source>
</evidence>
<gene>
    <name evidence="44" type="ORF">jhhlp_006332</name>
</gene>
<comment type="catalytic activity">
    <reaction evidence="41">
        <text>heptan-4-one + NADPH + O2 + H(+) = propyl butanoate + NADP(+) + H2O</text>
        <dbReference type="Rhea" id="RHEA:54852"/>
        <dbReference type="ChEBI" id="CHEBI:15377"/>
        <dbReference type="ChEBI" id="CHEBI:15378"/>
        <dbReference type="ChEBI" id="CHEBI:15379"/>
        <dbReference type="ChEBI" id="CHEBI:57783"/>
        <dbReference type="ChEBI" id="CHEBI:58349"/>
        <dbReference type="ChEBI" id="CHEBI:89484"/>
        <dbReference type="ChEBI" id="CHEBI:89719"/>
    </reaction>
    <physiologicalReaction direction="left-to-right" evidence="41">
        <dbReference type="Rhea" id="RHEA:54853"/>
    </physiologicalReaction>
</comment>
<keyword evidence="20" id="KW-0472">Membrane</keyword>
<comment type="catalytic activity">
    <reaction evidence="31">
        <text>hypotaurine + NADH + O2 + H(+) = taurine + NAD(+) + H2O</text>
        <dbReference type="Rhea" id="RHEA:74111"/>
        <dbReference type="ChEBI" id="CHEBI:15377"/>
        <dbReference type="ChEBI" id="CHEBI:15378"/>
        <dbReference type="ChEBI" id="CHEBI:15379"/>
        <dbReference type="ChEBI" id="CHEBI:57540"/>
        <dbReference type="ChEBI" id="CHEBI:57853"/>
        <dbReference type="ChEBI" id="CHEBI:57945"/>
        <dbReference type="ChEBI" id="CHEBI:507393"/>
        <dbReference type="EC" id="1.14.13.8"/>
    </reaction>
    <physiologicalReaction direction="left-to-right" evidence="31">
        <dbReference type="Rhea" id="RHEA:74112"/>
    </physiologicalReaction>
</comment>